<protein>
    <submittedName>
        <fullName evidence="2">Uncharacterized protein</fullName>
    </submittedName>
</protein>
<dbReference type="EMBL" id="PVYX01000002">
    <property type="protein sequence ID" value="PRX54607.1"/>
    <property type="molecule type" value="Genomic_DNA"/>
</dbReference>
<evidence type="ECO:0000313" key="3">
    <source>
        <dbReference type="Proteomes" id="UP000237640"/>
    </source>
</evidence>
<dbReference type="AlphaFoldDB" id="A0A2T0MAS2"/>
<feature type="compositionally biased region" description="Polar residues" evidence="1">
    <location>
        <begin position="1"/>
        <end position="12"/>
    </location>
</feature>
<keyword evidence="3" id="KW-1185">Reference proteome</keyword>
<dbReference type="Proteomes" id="UP000237640">
    <property type="component" value="Unassembled WGS sequence"/>
</dbReference>
<reference evidence="2 3" key="1">
    <citation type="submission" date="2018-03" db="EMBL/GenBank/DDBJ databases">
        <title>Genomic Encyclopedia of Archaeal and Bacterial Type Strains, Phase II (KMG-II): from individual species to whole genera.</title>
        <authorList>
            <person name="Goeker M."/>
        </authorList>
    </citation>
    <scope>NUCLEOTIDE SEQUENCE [LARGE SCALE GENOMIC DNA]</scope>
    <source>
        <strain evidence="2 3">DSM 25027</strain>
    </source>
</reference>
<evidence type="ECO:0000313" key="2">
    <source>
        <dbReference type="EMBL" id="PRX54607.1"/>
    </source>
</evidence>
<sequence>MATRNGLSSPTLQLRPGQASENPLGFSVWYVFAKISANPHNSYNQDRYLQF</sequence>
<organism evidence="2 3">
    <name type="scientific">Flagellimonas meridianipacifica</name>
    <dbReference type="NCBI Taxonomy" id="1080225"/>
    <lineage>
        <taxon>Bacteria</taxon>
        <taxon>Pseudomonadati</taxon>
        <taxon>Bacteroidota</taxon>
        <taxon>Flavobacteriia</taxon>
        <taxon>Flavobacteriales</taxon>
        <taxon>Flavobacteriaceae</taxon>
        <taxon>Flagellimonas</taxon>
    </lineage>
</organism>
<gene>
    <name evidence="2" type="ORF">CLV81_3009</name>
</gene>
<name>A0A2T0MAS2_9FLAO</name>
<comment type="caution">
    <text evidence="2">The sequence shown here is derived from an EMBL/GenBank/DDBJ whole genome shotgun (WGS) entry which is preliminary data.</text>
</comment>
<accession>A0A2T0MAS2</accession>
<proteinExistence type="predicted"/>
<evidence type="ECO:0000256" key="1">
    <source>
        <dbReference type="SAM" id="MobiDB-lite"/>
    </source>
</evidence>
<feature type="region of interest" description="Disordered" evidence="1">
    <location>
        <begin position="1"/>
        <end position="20"/>
    </location>
</feature>